<dbReference type="STRING" id="1173701.A0A066X267"/>
<comment type="similarity">
    <text evidence="1 6">Belongs to the glycosyl hydrolase 43 family.</text>
</comment>
<comment type="caution">
    <text evidence="7">The sequence shown here is derived from an EMBL/GenBank/DDBJ whole genome shotgun (WGS) entry which is preliminary data.</text>
</comment>
<dbReference type="InterPro" id="IPR006710">
    <property type="entry name" value="Glyco_hydro_43"/>
</dbReference>
<organism evidence="7 8">
    <name type="scientific">Colletotrichum sublineola</name>
    <name type="common">Sorghum anthracnose fungus</name>
    <dbReference type="NCBI Taxonomy" id="1173701"/>
    <lineage>
        <taxon>Eukaryota</taxon>
        <taxon>Fungi</taxon>
        <taxon>Dikarya</taxon>
        <taxon>Ascomycota</taxon>
        <taxon>Pezizomycotina</taxon>
        <taxon>Sordariomycetes</taxon>
        <taxon>Hypocreomycetidae</taxon>
        <taxon>Glomerellales</taxon>
        <taxon>Glomerellaceae</taxon>
        <taxon>Colletotrichum</taxon>
        <taxon>Colletotrichum graminicola species complex</taxon>
    </lineage>
</organism>
<gene>
    <name evidence="7" type="ORF">CSUB01_00136</name>
</gene>
<feature type="active site" description="Proton acceptor" evidence="4">
    <location>
        <position position="65"/>
    </location>
</feature>
<feature type="site" description="Important for catalytic activity, responsible for pKa modulation of the active site Glu and correct orientation of both the proton donor and substrate" evidence="5">
    <location>
        <position position="179"/>
    </location>
</feature>
<evidence type="ECO:0000256" key="4">
    <source>
        <dbReference type="PIRSR" id="PIRSR606710-1"/>
    </source>
</evidence>
<proteinExistence type="inferred from homology"/>
<dbReference type="PANTHER" id="PTHR42812:SF5">
    <property type="entry name" value="ENDO-ARABINASE"/>
    <property type="match status" value="1"/>
</dbReference>
<dbReference type="Gene3D" id="2.115.10.20">
    <property type="entry name" value="Glycosyl hydrolase domain, family 43"/>
    <property type="match status" value="1"/>
</dbReference>
<dbReference type="eggNOG" id="ENOG502S9PF">
    <property type="taxonomic scope" value="Eukaryota"/>
</dbReference>
<dbReference type="PANTHER" id="PTHR42812">
    <property type="entry name" value="BETA-XYLOSIDASE"/>
    <property type="match status" value="1"/>
</dbReference>
<sequence>MFSASTATMFSASTATSLRQVSLLAAGLFCLGALRPVTAVPVDALFVEGRGQRDIQTSINTDFPDPALIKGDDGMWYSFATNSNGKNIQVARASDIEGTWDLLDEDALPQVGWSSGSNTWAPDVQKLDNGSFIMYYSGEVKDGGGKHCIGVGIAKNVTGPYVAMDKPWVCPLSQGGAIDASGFYDEPSKKHYVLYKVDGNSIGNGGDCNNGVPPLVDTPIMMQEVGADGYTKVGDPVQVLGRTDADGPLVEAPNLVRTSDGLYILFFSSFCFNSDKYNVNYATSKSLKGPYQRAPRMLLQTGDFNLTAPGGATSVVGGGQMVFHGDCGGVGLTRCMYQTFYSITGRDVIIS</sequence>
<dbReference type="HOGENOM" id="CLU_009397_8_0_1"/>
<dbReference type="OrthoDB" id="3879658at2759"/>
<dbReference type="GO" id="GO:0005975">
    <property type="term" value="P:carbohydrate metabolic process"/>
    <property type="evidence" value="ECO:0007669"/>
    <property type="project" value="InterPro"/>
</dbReference>
<dbReference type="OMA" id="DPSFMKA"/>
<dbReference type="Proteomes" id="UP000027238">
    <property type="component" value="Unassembled WGS sequence"/>
</dbReference>
<dbReference type="GO" id="GO:0004553">
    <property type="term" value="F:hydrolase activity, hydrolyzing O-glycosyl compounds"/>
    <property type="evidence" value="ECO:0007669"/>
    <property type="project" value="InterPro"/>
</dbReference>
<evidence type="ECO:0000256" key="5">
    <source>
        <dbReference type="PIRSR" id="PIRSR606710-2"/>
    </source>
</evidence>
<feature type="active site" description="Proton donor" evidence="4">
    <location>
        <position position="251"/>
    </location>
</feature>
<keyword evidence="8" id="KW-1185">Reference proteome</keyword>
<evidence type="ECO:0000256" key="2">
    <source>
        <dbReference type="ARBA" id="ARBA00022801"/>
    </source>
</evidence>
<accession>A0A066X267</accession>
<dbReference type="InterPro" id="IPR023296">
    <property type="entry name" value="Glyco_hydro_beta-prop_sf"/>
</dbReference>
<keyword evidence="3 6" id="KW-0326">Glycosidase</keyword>
<evidence type="ECO:0000256" key="6">
    <source>
        <dbReference type="RuleBase" id="RU361187"/>
    </source>
</evidence>
<dbReference type="SUPFAM" id="SSF75005">
    <property type="entry name" value="Arabinanase/levansucrase/invertase"/>
    <property type="match status" value="1"/>
</dbReference>
<name>A0A066X267_COLSU</name>
<evidence type="ECO:0000256" key="3">
    <source>
        <dbReference type="ARBA" id="ARBA00023295"/>
    </source>
</evidence>
<evidence type="ECO:0000256" key="1">
    <source>
        <dbReference type="ARBA" id="ARBA00009865"/>
    </source>
</evidence>
<dbReference type="CDD" id="cd08999">
    <property type="entry name" value="GH43_ABN-like"/>
    <property type="match status" value="1"/>
</dbReference>
<dbReference type="Pfam" id="PF04616">
    <property type="entry name" value="Glyco_hydro_43"/>
    <property type="match status" value="1"/>
</dbReference>
<dbReference type="AlphaFoldDB" id="A0A066X267"/>
<keyword evidence="2 6" id="KW-0378">Hydrolase</keyword>
<protein>
    <submittedName>
        <fullName evidence="7">Putative glycosyl hydrolase family 43 protein</fullName>
    </submittedName>
</protein>
<evidence type="ECO:0000313" key="8">
    <source>
        <dbReference type="Proteomes" id="UP000027238"/>
    </source>
</evidence>
<reference evidence="8" key="1">
    <citation type="journal article" date="2014" name="Genome Announc.">
        <title>Draft genome sequence of Colletotrichum sublineola, a destructive pathogen of cultivated sorghum.</title>
        <authorList>
            <person name="Baroncelli R."/>
            <person name="Sanz-Martin J.M."/>
            <person name="Rech G.E."/>
            <person name="Sukno S.A."/>
            <person name="Thon M.R."/>
        </authorList>
    </citation>
    <scope>NUCLEOTIDE SEQUENCE [LARGE SCALE GENOMIC DNA]</scope>
    <source>
        <strain evidence="8">TX430BB</strain>
    </source>
</reference>
<dbReference type="EMBL" id="JMSE01001264">
    <property type="protein sequence ID" value="KDN63062.1"/>
    <property type="molecule type" value="Genomic_DNA"/>
</dbReference>
<evidence type="ECO:0000313" key="7">
    <source>
        <dbReference type="EMBL" id="KDN63062.1"/>
    </source>
</evidence>
<dbReference type="InterPro" id="IPR051795">
    <property type="entry name" value="Glycosyl_Hydrlase_43"/>
</dbReference>